<accession>A0A1N7HT66</accession>
<keyword evidence="4" id="KW-1185">Reference proteome</keyword>
<sequence length="185" mass="20950">MKKYIIVLILMLISIHGYSQRMVYKQKALEVSVGMLASKDVSSNYYVNLTLNSFGRRGNYWIWSAEFQRRTTDYKQWTLPLENYLGEIGYSVQLLSDARKFITLNAGLTGVAGYEVLNRGDRILSDGALLLNDGGFMFGTAGRLSLETYLSDNIVLLLQGRIRVLWGTDLDQFRPSSGIGLRINF</sequence>
<name>A0A1N7HT66_9FLAO</name>
<evidence type="ECO:0000313" key="3">
    <source>
        <dbReference type="Proteomes" id="UP000186106"/>
    </source>
</evidence>
<dbReference type="Proteomes" id="UP000279541">
    <property type="component" value="Chromosome"/>
</dbReference>
<gene>
    <name evidence="1" type="ORF">EG359_06020</name>
    <name evidence="2" type="ORF">SAMN05421768_101155</name>
</gene>
<dbReference type="EMBL" id="CP033926">
    <property type="protein sequence ID" value="AZA99187.1"/>
    <property type="molecule type" value="Genomic_DNA"/>
</dbReference>
<dbReference type="KEGG" id="cjt:EG359_06020"/>
<proteinExistence type="predicted"/>
<evidence type="ECO:0000313" key="1">
    <source>
        <dbReference type="EMBL" id="AZA99187.1"/>
    </source>
</evidence>
<dbReference type="InterPro" id="IPR018899">
    <property type="entry name" value="Conjug_transposon_Tra0"/>
</dbReference>
<dbReference type="OrthoDB" id="1078465at2"/>
<dbReference type="EMBL" id="FTNZ01000001">
    <property type="protein sequence ID" value="SIS28039.1"/>
    <property type="molecule type" value="Genomic_DNA"/>
</dbReference>
<reference evidence="1 4" key="2">
    <citation type="submission" date="2018-11" db="EMBL/GenBank/DDBJ databases">
        <title>Proposal to divide the Flavobacteriaceae and reorganize its genera based on Amino Acid Identity values calculated from whole genome sequences.</title>
        <authorList>
            <person name="Nicholson A.C."/>
            <person name="Gulvik C.A."/>
            <person name="Whitney A.M."/>
            <person name="Humrighouse B.W."/>
            <person name="Bell M."/>
            <person name="Holmes B."/>
            <person name="Steigerwalt A.G."/>
            <person name="Villarma A."/>
            <person name="Sheth M."/>
            <person name="Batra D."/>
            <person name="Pryor J."/>
            <person name="Bernardet J.-F."/>
            <person name="Hugo C."/>
            <person name="Kampfer P."/>
            <person name="Newman J."/>
            <person name="McQuiston J.R."/>
        </authorList>
    </citation>
    <scope>NUCLEOTIDE SEQUENCE [LARGE SCALE GENOMIC DNA]</scope>
    <source>
        <strain evidence="1 4">DSM 16927</strain>
    </source>
</reference>
<evidence type="ECO:0000313" key="4">
    <source>
        <dbReference type="Proteomes" id="UP000279541"/>
    </source>
</evidence>
<dbReference type="AlphaFoldDB" id="A0A1N7HT66"/>
<dbReference type="STRING" id="112234.SAMN05421768_101155"/>
<reference evidence="2 3" key="1">
    <citation type="submission" date="2017-01" db="EMBL/GenBank/DDBJ databases">
        <authorList>
            <person name="Mah S.A."/>
            <person name="Swanson W.J."/>
            <person name="Moy G.W."/>
            <person name="Vacquier V.D."/>
        </authorList>
    </citation>
    <scope>NUCLEOTIDE SEQUENCE [LARGE SCALE GENOMIC DNA]</scope>
    <source>
        <strain evidence="2 3">DSM 16927</strain>
    </source>
</reference>
<dbReference type="Proteomes" id="UP000186106">
    <property type="component" value="Unassembled WGS sequence"/>
</dbReference>
<evidence type="ECO:0000313" key="2">
    <source>
        <dbReference type="EMBL" id="SIS28039.1"/>
    </source>
</evidence>
<dbReference type="Pfam" id="PF10626">
    <property type="entry name" value="TraO"/>
    <property type="match status" value="1"/>
</dbReference>
<protein>
    <submittedName>
        <fullName evidence="1">Conjugal transfer protein TraO</fullName>
    </submittedName>
    <submittedName>
        <fullName evidence="2">Conjugative transposon protein TraO</fullName>
    </submittedName>
</protein>
<organism evidence="2 3">
    <name type="scientific">Chryseobacterium joostei</name>
    <dbReference type="NCBI Taxonomy" id="112234"/>
    <lineage>
        <taxon>Bacteria</taxon>
        <taxon>Pseudomonadati</taxon>
        <taxon>Bacteroidota</taxon>
        <taxon>Flavobacteriia</taxon>
        <taxon>Flavobacteriales</taxon>
        <taxon>Weeksellaceae</taxon>
        <taxon>Chryseobacterium group</taxon>
        <taxon>Chryseobacterium</taxon>
    </lineage>
</organism>
<dbReference type="RefSeq" id="WP_076351022.1">
    <property type="nucleotide sequence ID" value="NZ_CP033926.1"/>
</dbReference>